<keyword evidence="2" id="KW-1185">Reference proteome</keyword>
<name>A0ABQ7TUZ3_SOLTU</name>
<evidence type="ECO:0000313" key="1">
    <source>
        <dbReference type="EMBL" id="KAH0738385.1"/>
    </source>
</evidence>
<protein>
    <submittedName>
        <fullName evidence="1">Uncharacterized protein</fullName>
    </submittedName>
</protein>
<gene>
    <name evidence="1" type="ORF">KY290_037090</name>
</gene>
<sequence>MGDGAVPSRLMIYLRLEKGVRSKFHNTESEIQSNYEKIAGMAREELSICHHEKRLWECAIIHV</sequence>
<dbReference type="Proteomes" id="UP000826656">
    <property type="component" value="Unassembled WGS sequence"/>
</dbReference>
<dbReference type="EMBL" id="JAIVGD010000028">
    <property type="protein sequence ID" value="KAH0738385.1"/>
    <property type="molecule type" value="Genomic_DNA"/>
</dbReference>
<proteinExistence type="predicted"/>
<evidence type="ECO:0000313" key="2">
    <source>
        <dbReference type="Proteomes" id="UP000826656"/>
    </source>
</evidence>
<organism evidence="1 2">
    <name type="scientific">Solanum tuberosum</name>
    <name type="common">Potato</name>
    <dbReference type="NCBI Taxonomy" id="4113"/>
    <lineage>
        <taxon>Eukaryota</taxon>
        <taxon>Viridiplantae</taxon>
        <taxon>Streptophyta</taxon>
        <taxon>Embryophyta</taxon>
        <taxon>Tracheophyta</taxon>
        <taxon>Spermatophyta</taxon>
        <taxon>Magnoliopsida</taxon>
        <taxon>eudicotyledons</taxon>
        <taxon>Gunneridae</taxon>
        <taxon>Pentapetalae</taxon>
        <taxon>asterids</taxon>
        <taxon>lamiids</taxon>
        <taxon>Solanales</taxon>
        <taxon>Solanaceae</taxon>
        <taxon>Solanoideae</taxon>
        <taxon>Solaneae</taxon>
        <taxon>Solanum</taxon>
    </lineage>
</organism>
<comment type="caution">
    <text evidence="1">The sequence shown here is derived from an EMBL/GenBank/DDBJ whole genome shotgun (WGS) entry which is preliminary data.</text>
</comment>
<reference evidence="1 2" key="1">
    <citation type="journal article" date="2021" name="bioRxiv">
        <title>Chromosome-scale and haplotype-resolved genome assembly of a tetraploid potato cultivar.</title>
        <authorList>
            <person name="Sun H."/>
            <person name="Jiao W.-B."/>
            <person name="Krause K."/>
            <person name="Campoy J.A."/>
            <person name="Goel M."/>
            <person name="Folz-Donahue K."/>
            <person name="Kukat C."/>
            <person name="Huettel B."/>
            <person name="Schneeberger K."/>
        </authorList>
    </citation>
    <scope>NUCLEOTIDE SEQUENCE [LARGE SCALE GENOMIC DNA]</scope>
    <source>
        <strain evidence="1">SolTubOtavaFocal</strain>
        <tissue evidence="1">Leaves</tissue>
    </source>
</reference>
<accession>A0ABQ7TUZ3</accession>